<dbReference type="AlphaFoldDB" id="A0A9P6GNR7"/>
<protein>
    <submittedName>
        <fullName evidence="1">Uncharacterized protein</fullName>
    </submittedName>
</protein>
<proteinExistence type="predicted"/>
<evidence type="ECO:0000313" key="2">
    <source>
        <dbReference type="Proteomes" id="UP000756921"/>
    </source>
</evidence>
<evidence type="ECO:0000313" key="1">
    <source>
        <dbReference type="EMBL" id="KAF9738794.1"/>
    </source>
</evidence>
<reference evidence="1" key="1">
    <citation type="journal article" date="2020" name="Mol. Plant Microbe Interact.">
        <title>Genome Sequence of the Biocontrol Agent Coniothyrium minitans strain Conio (IMI 134523).</title>
        <authorList>
            <person name="Patel D."/>
            <person name="Shittu T.A."/>
            <person name="Baroncelli R."/>
            <person name="Muthumeenakshi S."/>
            <person name="Osborne T.H."/>
            <person name="Janganan T.K."/>
            <person name="Sreenivasaprasad S."/>
        </authorList>
    </citation>
    <scope>NUCLEOTIDE SEQUENCE</scope>
    <source>
        <strain evidence="1">Conio</strain>
    </source>
</reference>
<comment type="caution">
    <text evidence="1">The sequence shown here is derived from an EMBL/GenBank/DDBJ whole genome shotgun (WGS) entry which is preliminary data.</text>
</comment>
<accession>A0A9P6GNR7</accession>
<dbReference type="EMBL" id="WJXW01000003">
    <property type="protein sequence ID" value="KAF9738794.1"/>
    <property type="molecule type" value="Genomic_DNA"/>
</dbReference>
<sequence>MPEALRSARGLGVAIGSPQDRRNKAARKWMLSPHLTANLLLPTGASANGIPSVVHTEEAGRYALISLKSYIPHTYGAQQSQQVAAESLCPSPRGHKGGFIHAALTPRALGPQPTPTAVCSPD</sequence>
<gene>
    <name evidence="1" type="ORF">PMIN01_04077</name>
</gene>
<dbReference type="Proteomes" id="UP000756921">
    <property type="component" value="Unassembled WGS sequence"/>
</dbReference>
<keyword evidence="2" id="KW-1185">Reference proteome</keyword>
<organism evidence="1 2">
    <name type="scientific">Paraphaeosphaeria minitans</name>
    <dbReference type="NCBI Taxonomy" id="565426"/>
    <lineage>
        <taxon>Eukaryota</taxon>
        <taxon>Fungi</taxon>
        <taxon>Dikarya</taxon>
        <taxon>Ascomycota</taxon>
        <taxon>Pezizomycotina</taxon>
        <taxon>Dothideomycetes</taxon>
        <taxon>Pleosporomycetidae</taxon>
        <taxon>Pleosporales</taxon>
        <taxon>Massarineae</taxon>
        <taxon>Didymosphaeriaceae</taxon>
        <taxon>Paraphaeosphaeria</taxon>
    </lineage>
</organism>
<name>A0A9P6GNR7_9PLEO</name>